<proteinExistence type="predicted"/>
<gene>
    <name evidence="1" type="ORF">L2E82_20145</name>
</gene>
<evidence type="ECO:0000313" key="1">
    <source>
        <dbReference type="EMBL" id="KAI3749531.1"/>
    </source>
</evidence>
<name>A0ACB9DTI9_CICIN</name>
<comment type="caution">
    <text evidence="1">The sequence shown here is derived from an EMBL/GenBank/DDBJ whole genome shotgun (WGS) entry which is preliminary data.</text>
</comment>
<keyword evidence="2" id="KW-1185">Reference proteome</keyword>
<dbReference type="EMBL" id="CM042012">
    <property type="protein sequence ID" value="KAI3749531.1"/>
    <property type="molecule type" value="Genomic_DNA"/>
</dbReference>
<dbReference type="Proteomes" id="UP001055811">
    <property type="component" value="Linkage Group LG04"/>
</dbReference>
<sequence length="171" mass="19419">MQLHQNKSKALHVFAKKMEKHHPFLSSVLLPVVVLLLFLTPIVTESAARPGFVYTRTRGRCTPQYWSSRQEAWPRMIPQGSSVSKVFGSRAYERYRYDLTLLEATSRNDDGENVFARLVKESTAALINSYTRKGFPYSAWEVKTAVIQGIVSEEAAAVQAQRFYDANRACN</sequence>
<protein>
    <submittedName>
        <fullName evidence="1">Uncharacterized protein</fullName>
    </submittedName>
</protein>
<organism evidence="1 2">
    <name type="scientific">Cichorium intybus</name>
    <name type="common">Chicory</name>
    <dbReference type="NCBI Taxonomy" id="13427"/>
    <lineage>
        <taxon>Eukaryota</taxon>
        <taxon>Viridiplantae</taxon>
        <taxon>Streptophyta</taxon>
        <taxon>Embryophyta</taxon>
        <taxon>Tracheophyta</taxon>
        <taxon>Spermatophyta</taxon>
        <taxon>Magnoliopsida</taxon>
        <taxon>eudicotyledons</taxon>
        <taxon>Gunneridae</taxon>
        <taxon>Pentapetalae</taxon>
        <taxon>asterids</taxon>
        <taxon>campanulids</taxon>
        <taxon>Asterales</taxon>
        <taxon>Asteraceae</taxon>
        <taxon>Cichorioideae</taxon>
        <taxon>Cichorieae</taxon>
        <taxon>Cichoriinae</taxon>
        <taxon>Cichorium</taxon>
    </lineage>
</organism>
<reference evidence="1 2" key="2">
    <citation type="journal article" date="2022" name="Mol. Ecol. Resour.">
        <title>The genomes of chicory, endive, great burdock and yacon provide insights into Asteraceae paleo-polyploidization history and plant inulin production.</title>
        <authorList>
            <person name="Fan W."/>
            <person name="Wang S."/>
            <person name="Wang H."/>
            <person name="Wang A."/>
            <person name="Jiang F."/>
            <person name="Liu H."/>
            <person name="Zhao H."/>
            <person name="Xu D."/>
            <person name="Zhang Y."/>
        </authorList>
    </citation>
    <scope>NUCLEOTIDE SEQUENCE [LARGE SCALE GENOMIC DNA]</scope>
    <source>
        <strain evidence="2">cv. Punajuju</strain>
        <tissue evidence="1">Leaves</tissue>
    </source>
</reference>
<evidence type="ECO:0000313" key="2">
    <source>
        <dbReference type="Proteomes" id="UP001055811"/>
    </source>
</evidence>
<reference evidence="2" key="1">
    <citation type="journal article" date="2022" name="Mol. Ecol. Resour.">
        <title>The genomes of chicory, endive, great burdock and yacon provide insights into Asteraceae palaeo-polyploidization history and plant inulin production.</title>
        <authorList>
            <person name="Fan W."/>
            <person name="Wang S."/>
            <person name="Wang H."/>
            <person name="Wang A."/>
            <person name="Jiang F."/>
            <person name="Liu H."/>
            <person name="Zhao H."/>
            <person name="Xu D."/>
            <person name="Zhang Y."/>
        </authorList>
    </citation>
    <scope>NUCLEOTIDE SEQUENCE [LARGE SCALE GENOMIC DNA]</scope>
    <source>
        <strain evidence="2">cv. Punajuju</strain>
    </source>
</reference>
<accession>A0ACB9DTI9</accession>